<dbReference type="PANTHER" id="PTHR33845">
    <property type="entry name" value="C2H2-TYPE DOMAIN-CONTAINING PROTEIN"/>
    <property type="match status" value="1"/>
</dbReference>
<gene>
    <name evidence="2" type="ORF">GPM918_LOCUS37634</name>
    <name evidence="3" type="ORF">SRO942_LOCUS38408</name>
</gene>
<reference evidence="2" key="1">
    <citation type="submission" date="2021-02" db="EMBL/GenBank/DDBJ databases">
        <authorList>
            <person name="Nowell W R."/>
        </authorList>
    </citation>
    <scope>NUCLEOTIDE SEQUENCE</scope>
</reference>
<feature type="compositionally biased region" description="Polar residues" evidence="1">
    <location>
        <begin position="235"/>
        <end position="245"/>
    </location>
</feature>
<protein>
    <recommendedName>
        <fullName evidence="5">Reverse transcriptase domain-containing protein</fullName>
    </recommendedName>
</protein>
<feature type="non-terminal residue" evidence="2">
    <location>
        <position position="1"/>
    </location>
</feature>
<evidence type="ECO:0000313" key="3">
    <source>
        <dbReference type="EMBL" id="CAF4382066.1"/>
    </source>
</evidence>
<dbReference type="PANTHER" id="PTHR33845:SF1">
    <property type="entry name" value="C2H2-TYPE DOMAIN-CONTAINING PROTEIN"/>
    <property type="match status" value="1"/>
</dbReference>
<dbReference type="AlphaFoldDB" id="A0A815UPY3"/>
<organism evidence="2 4">
    <name type="scientific">Didymodactylos carnosus</name>
    <dbReference type="NCBI Taxonomy" id="1234261"/>
    <lineage>
        <taxon>Eukaryota</taxon>
        <taxon>Metazoa</taxon>
        <taxon>Spiralia</taxon>
        <taxon>Gnathifera</taxon>
        <taxon>Rotifera</taxon>
        <taxon>Eurotatoria</taxon>
        <taxon>Bdelloidea</taxon>
        <taxon>Philodinida</taxon>
        <taxon>Philodinidae</taxon>
        <taxon>Didymodactylos</taxon>
    </lineage>
</organism>
<comment type="caution">
    <text evidence="2">The sequence shown here is derived from an EMBL/GenBank/DDBJ whole genome shotgun (WGS) entry which is preliminary data.</text>
</comment>
<dbReference type="Proteomes" id="UP000663829">
    <property type="component" value="Unassembled WGS sequence"/>
</dbReference>
<feature type="compositionally biased region" description="Polar residues" evidence="1">
    <location>
        <begin position="358"/>
        <end position="371"/>
    </location>
</feature>
<dbReference type="OrthoDB" id="10066001at2759"/>
<proteinExistence type="predicted"/>
<evidence type="ECO:0000313" key="2">
    <source>
        <dbReference type="EMBL" id="CAF1522884.1"/>
    </source>
</evidence>
<keyword evidence="4" id="KW-1185">Reference proteome</keyword>
<evidence type="ECO:0008006" key="5">
    <source>
        <dbReference type="Google" id="ProtNLM"/>
    </source>
</evidence>
<accession>A0A815UPY3</accession>
<evidence type="ECO:0000313" key="4">
    <source>
        <dbReference type="Proteomes" id="UP000663829"/>
    </source>
</evidence>
<feature type="region of interest" description="Disordered" evidence="1">
    <location>
        <begin position="235"/>
        <end position="259"/>
    </location>
</feature>
<dbReference type="EMBL" id="CAJOBC010089585">
    <property type="protein sequence ID" value="CAF4382066.1"/>
    <property type="molecule type" value="Genomic_DNA"/>
</dbReference>
<dbReference type="Proteomes" id="UP000681722">
    <property type="component" value="Unassembled WGS sequence"/>
</dbReference>
<sequence length="407" mass="45675">SGSPVLAAFLDFSTAFDKVNHTGLLMKLRSAGLNDSLLKWFESYLEDRRIVTVVDDLSIEYAYCRADNAGCYHSAGTILSLPMISEKTKIKILRIDFSDPQAGKSACDRYAAVIKANVRRYLNEKHNITNAAEFVEAIHSYEGVKGVQSYECSLIRNPKPTKVTFPKITFVNNFGFEHDGIRVHRTWNVGVGKLLKWPLLDTPKAIGHLQCQPCSSTLQLSSIITVPKERKSLSDRSSIATTTTVEPAVQASRRKHRRQIERSSMRDMGMTMYHSKLGNTGVRSISSLQLEETTPADGEDTIRITPDRGWALSFFSRLKSIRGKQTETVVVDEVEEQDDDEFDDNQVVEETEQRHNLRNSMGISNEQSSPPAFSRNRAVSPDKRAGLTTDVRSAKKRSSSRKRTVVK</sequence>
<feature type="region of interest" description="Disordered" evidence="1">
    <location>
        <begin position="351"/>
        <end position="407"/>
    </location>
</feature>
<feature type="compositionally biased region" description="Basic residues" evidence="1">
    <location>
        <begin position="394"/>
        <end position="407"/>
    </location>
</feature>
<dbReference type="EMBL" id="CAJNOQ010024027">
    <property type="protein sequence ID" value="CAF1522884.1"/>
    <property type="molecule type" value="Genomic_DNA"/>
</dbReference>
<name>A0A815UPY3_9BILA</name>
<evidence type="ECO:0000256" key="1">
    <source>
        <dbReference type="SAM" id="MobiDB-lite"/>
    </source>
</evidence>